<comment type="caution">
    <text evidence="1">The sequence shown here is derived from an EMBL/GenBank/DDBJ whole genome shotgun (WGS) entry which is preliminary data.</text>
</comment>
<proteinExistence type="predicted"/>
<protein>
    <submittedName>
        <fullName evidence="1">Uncharacterized protein</fullName>
    </submittedName>
</protein>
<organism evidence="1 2">
    <name type="scientific">Brassica rapa subsp. trilocularis</name>
    <dbReference type="NCBI Taxonomy" id="1813537"/>
    <lineage>
        <taxon>Eukaryota</taxon>
        <taxon>Viridiplantae</taxon>
        <taxon>Streptophyta</taxon>
        <taxon>Embryophyta</taxon>
        <taxon>Tracheophyta</taxon>
        <taxon>Spermatophyta</taxon>
        <taxon>Magnoliopsida</taxon>
        <taxon>eudicotyledons</taxon>
        <taxon>Gunneridae</taxon>
        <taxon>Pentapetalae</taxon>
        <taxon>rosids</taxon>
        <taxon>malvids</taxon>
        <taxon>Brassicales</taxon>
        <taxon>Brassicaceae</taxon>
        <taxon>Brassiceae</taxon>
        <taxon>Brassica</taxon>
    </lineage>
</organism>
<evidence type="ECO:0000313" key="1">
    <source>
        <dbReference type="EMBL" id="KAG5378356.1"/>
    </source>
</evidence>
<feature type="non-terminal residue" evidence="1">
    <location>
        <position position="136"/>
    </location>
</feature>
<name>A0ABQ7KXX6_BRACM</name>
<keyword evidence="2" id="KW-1185">Reference proteome</keyword>
<evidence type="ECO:0000313" key="2">
    <source>
        <dbReference type="Proteomes" id="UP000823674"/>
    </source>
</evidence>
<dbReference type="EMBL" id="JADBGQ010000009">
    <property type="protein sequence ID" value="KAG5378356.1"/>
    <property type="molecule type" value="Genomic_DNA"/>
</dbReference>
<gene>
    <name evidence="1" type="primary">A07g503240.1_BraROA</name>
    <name evidence="1" type="ORF">IGI04_026198</name>
</gene>
<reference evidence="1 2" key="1">
    <citation type="submission" date="2021-03" db="EMBL/GenBank/DDBJ databases">
        <authorList>
            <person name="King G.J."/>
            <person name="Bancroft I."/>
            <person name="Baten A."/>
            <person name="Bloomfield J."/>
            <person name="Borpatragohain P."/>
            <person name="He Z."/>
            <person name="Irish N."/>
            <person name="Irwin J."/>
            <person name="Liu K."/>
            <person name="Mauleon R.P."/>
            <person name="Moore J."/>
            <person name="Morris R."/>
            <person name="Ostergaard L."/>
            <person name="Wang B."/>
            <person name="Wells R."/>
        </authorList>
    </citation>
    <scope>NUCLEOTIDE SEQUENCE [LARGE SCALE GENOMIC DNA]</scope>
    <source>
        <strain evidence="1">R-o-18</strain>
        <tissue evidence="1">Leaf</tissue>
    </source>
</reference>
<feature type="non-terminal residue" evidence="1">
    <location>
        <position position="1"/>
    </location>
</feature>
<accession>A0ABQ7KXX6</accession>
<dbReference type="Proteomes" id="UP000823674">
    <property type="component" value="Chromosome A07"/>
</dbReference>
<sequence length="136" mass="15019">GWQSRIWTADLARKSLLWGEIGPPFGKPTKLRVSRDGFKAGRVKSEMGTEREREGDSTCIAPVMVVSGSMMLMVSQVPSICTGGASSSHYKKFENSLSTEEEDLVPAMEYEVDGEEDKSSSFCCLLVIKMKNKKCD</sequence>